<keyword evidence="7 9" id="KW-0472">Membrane</keyword>
<dbReference type="PANTHER" id="PTHR35011:SF4">
    <property type="entry name" value="SLL1102 PROTEIN"/>
    <property type="match status" value="1"/>
</dbReference>
<evidence type="ECO:0000256" key="4">
    <source>
        <dbReference type="ARBA" id="ARBA00022519"/>
    </source>
</evidence>
<dbReference type="GO" id="GO:0005886">
    <property type="term" value="C:plasma membrane"/>
    <property type="evidence" value="ECO:0007669"/>
    <property type="project" value="UniProtKB-SubCell"/>
</dbReference>
<dbReference type="InterPro" id="IPR007387">
    <property type="entry name" value="TRAP_DctQ"/>
</dbReference>
<evidence type="ECO:0000256" key="1">
    <source>
        <dbReference type="ARBA" id="ARBA00004429"/>
    </source>
</evidence>
<keyword evidence="4" id="KW-0997">Cell inner membrane</keyword>
<keyword evidence="6 9" id="KW-1133">Transmembrane helix</keyword>
<evidence type="ECO:0000313" key="11">
    <source>
        <dbReference type="EMBL" id="HDX33204.1"/>
    </source>
</evidence>
<feature type="domain" description="Tripartite ATP-independent periplasmic transporters DctQ component" evidence="10">
    <location>
        <begin position="29"/>
        <end position="164"/>
    </location>
</feature>
<evidence type="ECO:0000256" key="3">
    <source>
        <dbReference type="ARBA" id="ARBA00022475"/>
    </source>
</evidence>
<evidence type="ECO:0000256" key="9">
    <source>
        <dbReference type="SAM" id="Phobius"/>
    </source>
</evidence>
<evidence type="ECO:0000256" key="5">
    <source>
        <dbReference type="ARBA" id="ARBA00022692"/>
    </source>
</evidence>
<comment type="similarity">
    <text evidence="8">Belongs to the TRAP transporter small permease family.</text>
</comment>
<evidence type="ECO:0000256" key="7">
    <source>
        <dbReference type="ARBA" id="ARBA00023136"/>
    </source>
</evidence>
<sequence length="189" mass="21555">MNVLLRLAHGIDRLSEGVGKLAIYLTLLLIGIGFYNVAARYIGRFIGQNLSSNSWIELQWYIYSVIFFLMFAYNLRHDVNVRVDFLYAKWGVRRKAWIDFLGTMLFLIPFCIMGIWATITPVLFSWRLWEMSPDPGGLPRAPIKTFIIVAFGLLLLQAIAQAIKYAAVLTGHREVQQELEQAATPVDLS</sequence>
<dbReference type="Pfam" id="PF04290">
    <property type="entry name" value="DctQ"/>
    <property type="match status" value="1"/>
</dbReference>
<dbReference type="AlphaFoldDB" id="A0A7C1JFD6"/>
<name>A0A7C1JFD6_9CHLR</name>
<keyword evidence="5 9" id="KW-0812">Transmembrane</keyword>
<comment type="caution">
    <text evidence="11">The sequence shown here is derived from an EMBL/GenBank/DDBJ whole genome shotgun (WGS) entry which is preliminary data.</text>
</comment>
<dbReference type="PANTHER" id="PTHR35011">
    <property type="entry name" value="2,3-DIKETO-L-GULONATE TRAP TRANSPORTER SMALL PERMEASE PROTEIN YIAM"/>
    <property type="match status" value="1"/>
</dbReference>
<gene>
    <name evidence="11" type="ORF">ENQ20_17190</name>
</gene>
<protein>
    <submittedName>
        <fullName evidence="11">TRAP transporter small permease subunit</fullName>
    </submittedName>
</protein>
<comment type="subcellular location">
    <subcellularLocation>
        <location evidence="1">Cell inner membrane</location>
        <topology evidence="1">Multi-pass membrane protein</topology>
    </subcellularLocation>
</comment>
<feature type="transmembrane region" description="Helical" evidence="9">
    <location>
        <begin position="58"/>
        <end position="75"/>
    </location>
</feature>
<feature type="transmembrane region" description="Helical" evidence="9">
    <location>
        <begin position="143"/>
        <end position="163"/>
    </location>
</feature>
<keyword evidence="2" id="KW-0813">Transport</keyword>
<evidence type="ECO:0000256" key="2">
    <source>
        <dbReference type="ARBA" id="ARBA00022448"/>
    </source>
</evidence>
<accession>A0A7C1JFD6</accession>
<reference evidence="11" key="1">
    <citation type="journal article" date="2020" name="mSystems">
        <title>Genome- and Community-Level Interaction Insights into Carbon Utilization and Element Cycling Functions of Hydrothermarchaeota in Hydrothermal Sediment.</title>
        <authorList>
            <person name="Zhou Z."/>
            <person name="Liu Y."/>
            <person name="Xu W."/>
            <person name="Pan J."/>
            <person name="Luo Z.H."/>
            <person name="Li M."/>
        </authorList>
    </citation>
    <scope>NUCLEOTIDE SEQUENCE [LARGE SCALE GENOMIC DNA]</scope>
    <source>
        <strain evidence="11">SpSt-289</strain>
    </source>
</reference>
<keyword evidence="3" id="KW-1003">Cell membrane</keyword>
<feature type="transmembrane region" description="Helical" evidence="9">
    <location>
        <begin position="21"/>
        <end position="38"/>
    </location>
</feature>
<evidence type="ECO:0000256" key="6">
    <source>
        <dbReference type="ARBA" id="ARBA00022989"/>
    </source>
</evidence>
<dbReference type="EMBL" id="DSMG01000177">
    <property type="protein sequence ID" value="HDX33204.1"/>
    <property type="molecule type" value="Genomic_DNA"/>
</dbReference>
<evidence type="ECO:0000256" key="8">
    <source>
        <dbReference type="ARBA" id="ARBA00038436"/>
    </source>
</evidence>
<feature type="transmembrane region" description="Helical" evidence="9">
    <location>
        <begin position="96"/>
        <end position="123"/>
    </location>
</feature>
<dbReference type="InterPro" id="IPR055348">
    <property type="entry name" value="DctQ"/>
</dbReference>
<proteinExistence type="inferred from homology"/>
<organism evidence="11">
    <name type="scientific">Caldilinea aerophila</name>
    <dbReference type="NCBI Taxonomy" id="133453"/>
    <lineage>
        <taxon>Bacteria</taxon>
        <taxon>Bacillati</taxon>
        <taxon>Chloroflexota</taxon>
        <taxon>Caldilineae</taxon>
        <taxon>Caldilineales</taxon>
        <taxon>Caldilineaceae</taxon>
        <taxon>Caldilinea</taxon>
    </lineage>
</organism>
<evidence type="ECO:0000259" key="10">
    <source>
        <dbReference type="Pfam" id="PF04290"/>
    </source>
</evidence>